<name>A0ABU5UIV7_9CYAN</name>
<proteinExistence type="predicted"/>
<sequence>MPNIISKLGELNPQLFREIKGRLKVWTFLLAAFLSFLAQLIFFPNFIYSQSPDIYNWLSAMVIIAILVGGTYTLMNDLATEERRGTLNFIRLSPQSSQSIFVGKMLGVPINIYITILFVIPLHLLFGLKLDVPLHQILISYIILIAASIFYYSGAILFSLVGSWLGGVQTWLGSGFMLIFLLFFIPVLMHPSTSDMPFLISLINPQYYMFMPESGTSFYLKSFVLTAGFSLLVYSIGTYFIWQSIQRCYHDTNATMLSKKQSYLLTTTFTVITLGCANSPNKDSLFSLIFFNFVLFLYLIAALTPNYQIVIDWARYQHIYRVKHPGKQKLIKDLIWGEKSPAILAIAINALIPLISISVFISPLNNGWYKTHAFIAVIFTFSLLLIYAALAQIGLLIKNEQRLLRTNTMMAVLILLPMILSAIFGRFLSIFSILGPLQILSSSNVPLSAIFMLLGLVGHACILGLLVFRIKGRLHKVGESATKALLAENQ</sequence>
<gene>
    <name evidence="2" type="ORF">VB620_18885</name>
</gene>
<feature type="transmembrane region" description="Helical" evidence="1">
    <location>
        <begin position="25"/>
        <end position="48"/>
    </location>
</feature>
<comment type="caution">
    <text evidence="2">The sequence shown here is derived from an EMBL/GenBank/DDBJ whole genome shotgun (WGS) entry which is preliminary data.</text>
</comment>
<dbReference type="RefSeq" id="WP_323197698.1">
    <property type="nucleotide sequence ID" value="NZ_JAYGHG010000042.1"/>
</dbReference>
<feature type="transmembrane region" description="Helical" evidence="1">
    <location>
        <begin position="447"/>
        <end position="468"/>
    </location>
</feature>
<evidence type="ECO:0000313" key="2">
    <source>
        <dbReference type="EMBL" id="MEA5583399.1"/>
    </source>
</evidence>
<accession>A0ABU5UIV7</accession>
<feature type="transmembrane region" description="Helical" evidence="1">
    <location>
        <begin position="263"/>
        <end position="280"/>
    </location>
</feature>
<feature type="transmembrane region" description="Helical" evidence="1">
    <location>
        <begin position="170"/>
        <end position="189"/>
    </location>
</feature>
<feature type="transmembrane region" description="Helical" evidence="1">
    <location>
        <begin position="106"/>
        <end position="126"/>
    </location>
</feature>
<feature type="transmembrane region" description="Helical" evidence="1">
    <location>
        <begin position="138"/>
        <end position="158"/>
    </location>
</feature>
<keyword evidence="1" id="KW-0472">Membrane</keyword>
<feature type="transmembrane region" description="Helical" evidence="1">
    <location>
        <begin position="342"/>
        <end position="361"/>
    </location>
</feature>
<evidence type="ECO:0008006" key="4">
    <source>
        <dbReference type="Google" id="ProtNLM"/>
    </source>
</evidence>
<feature type="transmembrane region" description="Helical" evidence="1">
    <location>
        <begin position="409"/>
        <end position="435"/>
    </location>
</feature>
<dbReference type="Proteomes" id="UP001302120">
    <property type="component" value="Unassembled WGS sequence"/>
</dbReference>
<feature type="transmembrane region" description="Helical" evidence="1">
    <location>
        <begin position="286"/>
        <end position="307"/>
    </location>
</feature>
<feature type="transmembrane region" description="Helical" evidence="1">
    <location>
        <begin position="54"/>
        <end position="75"/>
    </location>
</feature>
<evidence type="ECO:0000256" key="1">
    <source>
        <dbReference type="SAM" id="Phobius"/>
    </source>
</evidence>
<protein>
    <recommendedName>
        <fullName evidence="4">ABC transporter permease</fullName>
    </recommendedName>
</protein>
<organism evidence="2 3">
    <name type="scientific">Nodularia harveyana UHCC-0300</name>
    <dbReference type="NCBI Taxonomy" id="2974287"/>
    <lineage>
        <taxon>Bacteria</taxon>
        <taxon>Bacillati</taxon>
        <taxon>Cyanobacteriota</taxon>
        <taxon>Cyanophyceae</taxon>
        <taxon>Nostocales</taxon>
        <taxon>Nodulariaceae</taxon>
        <taxon>Nodularia</taxon>
    </lineage>
</organism>
<evidence type="ECO:0000313" key="3">
    <source>
        <dbReference type="Proteomes" id="UP001302120"/>
    </source>
</evidence>
<feature type="transmembrane region" description="Helical" evidence="1">
    <location>
        <begin position="373"/>
        <end position="397"/>
    </location>
</feature>
<keyword evidence="3" id="KW-1185">Reference proteome</keyword>
<feature type="transmembrane region" description="Helical" evidence="1">
    <location>
        <begin position="218"/>
        <end position="242"/>
    </location>
</feature>
<dbReference type="EMBL" id="JAYGHG010000042">
    <property type="protein sequence ID" value="MEA5583399.1"/>
    <property type="molecule type" value="Genomic_DNA"/>
</dbReference>
<reference evidence="2 3" key="1">
    <citation type="submission" date="2023-12" db="EMBL/GenBank/DDBJ databases">
        <title>Baltic Sea Cyanobacteria.</title>
        <authorList>
            <person name="Delbaje E."/>
            <person name="Fewer D.P."/>
            <person name="Shishido T.K."/>
        </authorList>
    </citation>
    <scope>NUCLEOTIDE SEQUENCE [LARGE SCALE GENOMIC DNA]</scope>
    <source>
        <strain evidence="2 3">UHCC-0300</strain>
    </source>
</reference>
<keyword evidence="1" id="KW-1133">Transmembrane helix</keyword>
<keyword evidence="1" id="KW-0812">Transmembrane</keyword>